<proteinExistence type="predicted"/>
<gene>
    <name evidence="2" type="ORF">AB6724_14280</name>
</gene>
<dbReference type="InterPro" id="IPR022053">
    <property type="entry name" value="DUF3613"/>
</dbReference>
<evidence type="ECO:0000256" key="1">
    <source>
        <dbReference type="SAM" id="SignalP"/>
    </source>
</evidence>
<accession>A0ABV3ZWQ4</accession>
<dbReference type="Pfam" id="PF12266">
    <property type="entry name" value="DUF3613"/>
    <property type="match status" value="1"/>
</dbReference>
<keyword evidence="3" id="KW-1185">Reference proteome</keyword>
<name>A0ABV3ZWQ4_9BURK</name>
<dbReference type="PROSITE" id="PS51257">
    <property type="entry name" value="PROKAR_LIPOPROTEIN"/>
    <property type="match status" value="1"/>
</dbReference>
<sequence length="126" mass="12913">MKANHARRINLQAFQALFFVAVGCAVLPQPVRAQAAADAPAPAAAQSAVIQVPAAAQAATPGPGNRVGDATSYLLALQAGGQAASRNAYPVTSDVAQRSYQRYLESFTHKIPASSDALLGPKSGGR</sequence>
<comment type="caution">
    <text evidence="2">The sequence shown here is derived from an EMBL/GenBank/DDBJ whole genome shotgun (WGS) entry which is preliminary data.</text>
</comment>
<protein>
    <submittedName>
        <fullName evidence="2">DUF3613 domain-containing protein</fullName>
    </submittedName>
</protein>
<evidence type="ECO:0000313" key="2">
    <source>
        <dbReference type="EMBL" id="MEX8194005.1"/>
    </source>
</evidence>
<dbReference type="EMBL" id="JBFYGN010000016">
    <property type="protein sequence ID" value="MEX8194005.1"/>
    <property type="molecule type" value="Genomic_DNA"/>
</dbReference>
<dbReference type="RefSeq" id="WP_369339190.1">
    <property type="nucleotide sequence ID" value="NZ_JBFYGN010000016.1"/>
</dbReference>
<keyword evidence="1" id="KW-0732">Signal</keyword>
<reference evidence="2 3" key="1">
    <citation type="journal article" date="2013" name="Int. J. Syst. Evol. Microbiol.">
        <title>Comamonas guangdongensis sp. nov., isolated from subterranean forest sediment, and emended description of the genus Comamonas.</title>
        <authorList>
            <person name="Zhang J."/>
            <person name="Wang Y."/>
            <person name="Zhou S."/>
            <person name="Wu C."/>
            <person name="He J."/>
            <person name="Li F."/>
        </authorList>
    </citation>
    <scope>NUCLEOTIDE SEQUENCE [LARGE SCALE GENOMIC DNA]</scope>
    <source>
        <strain evidence="2 3">CCTCC AB2011133</strain>
    </source>
</reference>
<dbReference type="Proteomes" id="UP001561046">
    <property type="component" value="Unassembled WGS sequence"/>
</dbReference>
<organism evidence="2 3">
    <name type="scientific">Comamonas guangdongensis</name>
    <dbReference type="NCBI Taxonomy" id="510515"/>
    <lineage>
        <taxon>Bacteria</taxon>
        <taxon>Pseudomonadati</taxon>
        <taxon>Pseudomonadota</taxon>
        <taxon>Betaproteobacteria</taxon>
        <taxon>Burkholderiales</taxon>
        <taxon>Comamonadaceae</taxon>
        <taxon>Comamonas</taxon>
    </lineage>
</organism>
<feature type="chain" id="PRO_5046043655" evidence="1">
    <location>
        <begin position="36"/>
        <end position="126"/>
    </location>
</feature>
<feature type="signal peptide" evidence="1">
    <location>
        <begin position="1"/>
        <end position="35"/>
    </location>
</feature>
<evidence type="ECO:0000313" key="3">
    <source>
        <dbReference type="Proteomes" id="UP001561046"/>
    </source>
</evidence>